<reference evidence="1 2" key="1">
    <citation type="submission" date="2014-12" db="EMBL/GenBank/DDBJ databases">
        <title>Genome sequence of Flavobacterium beibuense RSKm HC5.</title>
        <authorList>
            <person name="Kim J.F."/>
            <person name="Song J.Y."/>
            <person name="Kwak M.-J."/>
            <person name="Lee S.-W."/>
        </authorList>
    </citation>
    <scope>NUCLEOTIDE SEQUENCE [LARGE SCALE GENOMIC DNA]</scope>
    <source>
        <strain evidence="1 2">RSKm HC5</strain>
    </source>
</reference>
<proteinExistence type="predicted"/>
<accession>A0A444W3D4</accession>
<evidence type="ECO:0000313" key="2">
    <source>
        <dbReference type="Proteomes" id="UP000289775"/>
    </source>
</evidence>
<evidence type="ECO:0000313" key="1">
    <source>
        <dbReference type="EMBL" id="RYJ40400.1"/>
    </source>
</evidence>
<dbReference type="Proteomes" id="UP000289775">
    <property type="component" value="Unassembled WGS sequence"/>
</dbReference>
<name>A0A444W3D4_9FLAO</name>
<dbReference type="EMBL" id="JUIW01000018">
    <property type="protein sequence ID" value="RYJ40400.1"/>
    <property type="molecule type" value="Genomic_DNA"/>
</dbReference>
<organism evidence="1 2">
    <name type="scientific">Flavobacterium beibuense</name>
    <dbReference type="NCBI Taxonomy" id="657326"/>
    <lineage>
        <taxon>Bacteria</taxon>
        <taxon>Pseudomonadati</taxon>
        <taxon>Bacteroidota</taxon>
        <taxon>Flavobacteriia</taxon>
        <taxon>Flavobacteriales</taxon>
        <taxon>Flavobacteriaceae</taxon>
        <taxon>Flavobacterium</taxon>
    </lineage>
</organism>
<comment type="caution">
    <text evidence="1">The sequence shown here is derived from an EMBL/GenBank/DDBJ whole genome shotgun (WGS) entry which is preliminary data.</text>
</comment>
<keyword evidence="2" id="KW-1185">Reference proteome</keyword>
<dbReference type="AlphaFoldDB" id="A0A444W3D4"/>
<protein>
    <submittedName>
        <fullName evidence="1">Uncharacterized protein</fullName>
    </submittedName>
</protein>
<sequence>MRVVHKAYALYGNLITRKLRAHIPYIHRMGTCRYIGKHIAALPHAVLIQFVLILSIPFNKHSDNLVVAEVVGHLIANTNRAGRAALLYRKGCRDIRDTVQWCRACYLHRIVTLRTGLIGRRSRVIIGQFHTVKVPHKAVAHTTWDTAVQSYCP</sequence>
<gene>
    <name evidence="1" type="ORF">NU09_3446</name>
</gene>